<dbReference type="InterPro" id="IPR001683">
    <property type="entry name" value="PX_dom"/>
</dbReference>
<feature type="domain" description="PX" evidence="2">
    <location>
        <begin position="197"/>
        <end position="355"/>
    </location>
</feature>
<dbReference type="Proteomes" id="UP000283269">
    <property type="component" value="Unassembled WGS sequence"/>
</dbReference>
<sequence>MPNTNRPDNPAPLEDDDSTATTTNKSDLTPLRAHYLKKALVQLQFARELDLISTEGPPNVSTLSYLGPPFTPPPKDTSPLDLPFLRYIFRQFVLTFPFMAAAPKDFYSLKLQPFVGAVLARNISPTSVLDDADSEQATRKKLLAKVERNLSLFVNAATKLVEPEEVVRLTQADLDRLEILSRKRQKRLAKERDLFEVNIVSVRTVIDKGRMRSRAHEEFIIRTRRSRYPDVYVSRRYGDFRTLAAELAKKHPQEEIRLPPAKDKTYSAAPSITPTTSHPPMSPLSRQSTSSTFNDYNLNSPTGSHSENLPSNPSRLTREKNRLTLRSYLNTLMNSSTIASSPVLRSFLLSGPTTMTSEELEDAKRREEADRVREEGRKKFAKEIAGRVEGLREAVKSVKGDIMGKDGLTHIFATIKVTPDIRDLPSNYHAVVEWARISLTSLASTVFQMFIASDDASETFSGLKRIHGLMPYFMMKTALKITNPVFWISFLLNHSEAEAYYNGKKESNPYPTLSNIFFSRMFTSSLTEEVKALEEEIEAVKEKVDDPIMCEKVRQFVYAPREIQTMFKNDAAAEQMHVLTIVLRSAENPVLSRAQMHRLARAHKAHIIYTKHRETLEDSDDDDGPQDEDAWLLEDLKVLAALYSKLKDREQLIELIFEGFTSELLKDIITIFYSPLAQVYRAASIADSLSDLQNFINDLIKTVEQVEGLSQDDPHLTVQAFINLIIRHEQSFYHFVHKVHSKGEGLFDNLMHWVELFLTAVREGLGEPISLEYLLPHKGQERADILFEVDKIAQYHYKLKVLYEDKLRRRFGRAQSNEADAEDEATQALVNGVVGEISFGDLVQGDAVDLAAEETDEETSSDEDYSSSEYETGSEDASDDDSEESRTDPAKPRLPPPLPSSPLSPSHSRISHPNDRQPRNHTRNNLPRHAMHKSAAGSSSTLAYPSAPSAPPEPKRKRSLSLHRAKSLTFSLGKRNQDVPPVPSMPTTPSVPPVPPVPSVSTTLRMTRPAPSRPLPPSPDSDGPPPPVPLKDLPLEKNQVPDSTPLNVPPKSVTVAPKKKKLTQGLKPPELQHIPQLLPVFAEMMKPLLRLRQPQ</sequence>
<evidence type="ECO:0000256" key="1">
    <source>
        <dbReference type="SAM" id="MobiDB-lite"/>
    </source>
</evidence>
<protein>
    <recommendedName>
        <fullName evidence="2">PX domain-containing protein</fullName>
    </recommendedName>
</protein>
<evidence type="ECO:0000313" key="4">
    <source>
        <dbReference type="Proteomes" id="UP000283269"/>
    </source>
</evidence>
<dbReference type="InterPro" id="IPR024554">
    <property type="entry name" value="LEC1-like_C"/>
</dbReference>
<dbReference type="SMART" id="SM00312">
    <property type="entry name" value="PX"/>
    <property type="match status" value="1"/>
</dbReference>
<evidence type="ECO:0000313" key="3">
    <source>
        <dbReference type="EMBL" id="PPQ77762.1"/>
    </source>
</evidence>
<feature type="compositionally biased region" description="Polar residues" evidence="1">
    <location>
        <begin position="268"/>
        <end position="315"/>
    </location>
</feature>
<dbReference type="InterPro" id="IPR024555">
    <property type="entry name" value="PX-associated"/>
</dbReference>
<dbReference type="InterPro" id="IPR036871">
    <property type="entry name" value="PX_dom_sf"/>
</dbReference>
<reference evidence="3 4" key="1">
    <citation type="journal article" date="2018" name="Evol. Lett.">
        <title>Horizontal gene cluster transfer increased hallucinogenic mushroom diversity.</title>
        <authorList>
            <person name="Reynolds H.T."/>
            <person name="Vijayakumar V."/>
            <person name="Gluck-Thaler E."/>
            <person name="Korotkin H.B."/>
            <person name="Matheny P.B."/>
            <person name="Slot J.C."/>
        </authorList>
    </citation>
    <scope>NUCLEOTIDE SEQUENCE [LARGE SCALE GENOMIC DNA]</scope>
    <source>
        <strain evidence="3 4">2631</strain>
    </source>
</reference>
<feature type="compositionally biased region" description="Basic residues" evidence="1">
    <location>
        <begin position="955"/>
        <end position="966"/>
    </location>
</feature>
<dbReference type="SUPFAM" id="SSF64268">
    <property type="entry name" value="PX domain"/>
    <property type="match status" value="1"/>
</dbReference>
<dbReference type="CDD" id="cd06869">
    <property type="entry name" value="PX_UP2_fungi"/>
    <property type="match status" value="1"/>
</dbReference>
<feature type="region of interest" description="Disordered" evidence="1">
    <location>
        <begin position="851"/>
        <end position="1068"/>
    </location>
</feature>
<feature type="region of interest" description="Disordered" evidence="1">
    <location>
        <begin position="251"/>
        <end position="318"/>
    </location>
</feature>
<organism evidence="3 4">
    <name type="scientific">Psilocybe cyanescens</name>
    <dbReference type="NCBI Taxonomy" id="93625"/>
    <lineage>
        <taxon>Eukaryota</taxon>
        <taxon>Fungi</taxon>
        <taxon>Dikarya</taxon>
        <taxon>Basidiomycota</taxon>
        <taxon>Agaricomycotina</taxon>
        <taxon>Agaricomycetes</taxon>
        <taxon>Agaricomycetidae</taxon>
        <taxon>Agaricales</taxon>
        <taxon>Agaricineae</taxon>
        <taxon>Strophariaceae</taxon>
        <taxon>Psilocybe</taxon>
    </lineage>
</organism>
<dbReference type="PANTHER" id="PTHR47185">
    <property type="entry name" value="PX DOMAIN-CONTAINING PROTEIN YPR097W"/>
    <property type="match status" value="1"/>
</dbReference>
<dbReference type="AlphaFoldDB" id="A0A409WGX5"/>
<accession>A0A409WGX5</accession>
<dbReference type="FunCoup" id="A0A409WGX5">
    <property type="interactions" value="15"/>
</dbReference>
<name>A0A409WGX5_PSICY</name>
<feature type="compositionally biased region" description="Acidic residues" evidence="1">
    <location>
        <begin position="851"/>
        <end position="883"/>
    </location>
</feature>
<dbReference type="PROSITE" id="PS50195">
    <property type="entry name" value="PX"/>
    <property type="match status" value="1"/>
</dbReference>
<dbReference type="Gene3D" id="3.30.1520.10">
    <property type="entry name" value="Phox-like domain"/>
    <property type="match status" value="1"/>
</dbReference>
<feature type="compositionally biased region" description="Pro residues" evidence="1">
    <location>
        <begin position="980"/>
        <end position="998"/>
    </location>
</feature>
<evidence type="ECO:0000259" key="2">
    <source>
        <dbReference type="PROSITE" id="PS50195"/>
    </source>
</evidence>
<gene>
    <name evidence="3" type="ORF">CVT25_011197</name>
</gene>
<dbReference type="GO" id="GO:0035091">
    <property type="term" value="F:phosphatidylinositol binding"/>
    <property type="evidence" value="ECO:0007669"/>
    <property type="project" value="InterPro"/>
</dbReference>
<feature type="compositionally biased region" description="Basic and acidic residues" evidence="1">
    <location>
        <begin position="251"/>
        <end position="265"/>
    </location>
</feature>
<dbReference type="Pfam" id="PF00787">
    <property type="entry name" value="PX"/>
    <property type="match status" value="1"/>
</dbReference>
<dbReference type="OrthoDB" id="2117459at2759"/>
<dbReference type="Pfam" id="PF12828">
    <property type="entry name" value="PXB"/>
    <property type="match status" value="1"/>
</dbReference>
<dbReference type="InParanoid" id="A0A409WGX5"/>
<proteinExistence type="predicted"/>
<feature type="compositionally biased region" description="Pro residues" evidence="1">
    <location>
        <begin position="1011"/>
        <end position="1029"/>
    </location>
</feature>
<feature type="compositionally biased region" description="Low complexity" evidence="1">
    <location>
        <begin position="938"/>
        <end position="947"/>
    </location>
</feature>
<keyword evidence="4" id="KW-1185">Reference proteome</keyword>
<feature type="region of interest" description="Disordered" evidence="1">
    <location>
        <begin position="1"/>
        <end position="26"/>
    </location>
</feature>
<dbReference type="EMBL" id="NHYD01003434">
    <property type="protein sequence ID" value="PPQ77762.1"/>
    <property type="molecule type" value="Genomic_DNA"/>
</dbReference>
<dbReference type="STRING" id="93625.A0A409WGX5"/>
<dbReference type="Pfam" id="PF12825">
    <property type="entry name" value="DUF3818"/>
    <property type="match status" value="1"/>
</dbReference>
<dbReference type="InterPro" id="IPR047168">
    <property type="entry name" value="LEC1-like"/>
</dbReference>
<feature type="compositionally biased region" description="Pro residues" evidence="1">
    <location>
        <begin position="892"/>
        <end position="902"/>
    </location>
</feature>
<dbReference type="PANTHER" id="PTHR47185:SF1">
    <property type="entry name" value="PX DOMAIN-CONTAINING PROTEIN YPR097W"/>
    <property type="match status" value="1"/>
</dbReference>
<comment type="caution">
    <text evidence="3">The sequence shown here is derived from an EMBL/GenBank/DDBJ whole genome shotgun (WGS) entry which is preliminary data.</text>
</comment>